<keyword evidence="2" id="KW-0285">Flavoprotein</keyword>
<name>A0ABY4QYB5_9ACTN</name>
<evidence type="ECO:0000313" key="6">
    <source>
        <dbReference type="Proteomes" id="UP001056336"/>
    </source>
</evidence>
<evidence type="ECO:0000256" key="3">
    <source>
        <dbReference type="ARBA" id="ARBA00022827"/>
    </source>
</evidence>
<dbReference type="PRINTS" id="PR00368">
    <property type="entry name" value="FADPNR"/>
</dbReference>
<keyword evidence="4" id="KW-0560">Oxidoreductase</keyword>
<sequence>MSSELSGSVEVGTDVDAQTALDSGTGALPAHVGVLVVGAGFGGLAAAIKLDEVGEHDYLVIDRGDEVGGTWRDNTYPGAACDVPSQLYSFSFALNPDWSRSFSPQREVQDYLRRVANSAGVLDRFRFRTSLLDAAWDAEAALWRVNTDAGGLTATVLVAATGALSDAKVPDIDGIAEFRGELFHSSHWNHDYDLTGKRVAVIGTGASSIQIVPEIAGHAARVDVYQRTAPWVMPRHDRAISDVERVVFRRVPTLQRLARAGVYWAREATVPMFTLKPGLGRLAQGQARKNIARAIADPALREAVTPSFALGCKRVLISSDWYPALARDNVDLITSGITAITGNGVVTADGVTREADAIVVATGFMPTETPVAKHIIGKDGRTLSEHWSDHGVQAYKGASVSGFPNLFFIVGPNTGLGHSSMVFMIESQVGYLIDAVRTMRRHGLASVEVDREAEAAYNIALQRRMKRTVWNTGGCSSWYLDDHGRNVTLWPRSTVAFRRMTARFDLAAYHAIARDDVPSHQKAWA</sequence>
<reference evidence="5" key="2">
    <citation type="submission" date="2022-05" db="EMBL/GenBank/DDBJ databases">
        <authorList>
            <person name="Kim J.-S."/>
            <person name="Lee K."/>
            <person name="Suh M."/>
            <person name="Eom M."/>
            <person name="Kim J.-S."/>
            <person name="Kim D.-S."/>
            <person name="Ko S.-H."/>
            <person name="Shin Y."/>
            <person name="Lee J.-S."/>
        </authorList>
    </citation>
    <scope>NUCLEOTIDE SEQUENCE</scope>
    <source>
        <strain evidence="5">N237</strain>
    </source>
</reference>
<dbReference type="Pfam" id="PF00743">
    <property type="entry name" value="FMO-like"/>
    <property type="match status" value="1"/>
</dbReference>
<comment type="similarity">
    <text evidence="1">Belongs to the FAD-binding monooxygenase family.</text>
</comment>
<dbReference type="PRINTS" id="PR00411">
    <property type="entry name" value="PNDRDTASEI"/>
</dbReference>
<dbReference type="PANTHER" id="PTHR42877">
    <property type="entry name" value="L-ORNITHINE N(5)-MONOOXYGENASE-RELATED"/>
    <property type="match status" value="1"/>
</dbReference>
<evidence type="ECO:0000313" key="5">
    <source>
        <dbReference type="EMBL" id="UQX88510.1"/>
    </source>
</evidence>
<keyword evidence="6" id="KW-1185">Reference proteome</keyword>
<reference evidence="5" key="1">
    <citation type="journal article" date="2018" name="Int. J. Syst. Evol. Microbiol.">
        <title>Jatrophihabitans telluris sp. nov., isolated from sediment soil of lava forest wetlands and the emended description of the genus Jatrophihabitans.</title>
        <authorList>
            <person name="Lee K.C."/>
            <person name="Suh M.K."/>
            <person name="Eom M.K."/>
            <person name="Kim K.K."/>
            <person name="Kim J.S."/>
            <person name="Kim D.S."/>
            <person name="Ko S.H."/>
            <person name="Shin Y.K."/>
            <person name="Lee J.S."/>
        </authorList>
    </citation>
    <scope>NUCLEOTIDE SEQUENCE</scope>
    <source>
        <strain evidence="5">N237</strain>
    </source>
</reference>
<evidence type="ECO:0000256" key="2">
    <source>
        <dbReference type="ARBA" id="ARBA00022630"/>
    </source>
</evidence>
<keyword evidence="3" id="KW-0274">FAD</keyword>
<protein>
    <submittedName>
        <fullName evidence="5">NAD(P)/FAD-dependent oxidoreductase</fullName>
    </submittedName>
</protein>
<dbReference type="InterPro" id="IPR051209">
    <property type="entry name" value="FAD-bind_Monooxygenase_sf"/>
</dbReference>
<proteinExistence type="inferred from homology"/>
<dbReference type="Proteomes" id="UP001056336">
    <property type="component" value="Chromosome"/>
</dbReference>
<dbReference type="SUPFAM" id="SSF51905">
    <property type="entry name" value="FAD/NAD(P)-binding domain"/>
    <property type="match status" value="1"/>
</dbReference>
<dbReference type="PANTHER" id="PTHR42877:SF4">
    <property type="entry name" value="FAD_NAD(P)-BINDING DOMAIN-CONTAINING PROTEIN-RELATED"/>
    <property type="match status" value="1"/>
</dbReference>
<evidence type="ECO:0000256" key="4">
    <source>
        <dbReference type="ARBA" id="ARBA00023002"/>
    </source>
</evidence>
<organism evidence="5 6">
    <name type="scientific">Jatrophihabitans telluris</name>
    <dbReference type="NCBI Taxonomy" id="2038343"/>
    <lineage>
        <taxon>Bacteria</taxon>
        <taxon>Bacillati</taxon>
        <taxon>Actinomycetota</taxon>
        <taxon>Actinomycetes</taxon>
        <taxon>Jatrophihabitantales</taxon>
        <taxon>Jatrophihabitantaceae</taxon>
        <taxon>Jatrophihabitans</taxon>
    </lineage>
</organism>
<dbReference type="Gene3D" id="3.50.50.60">
    <property type="entry name" value="FAD/NAD(P)-binding domain"/>
    <property type="match status" value="2"/>
</dbReference>
<gene>
    <name evidence="5" type="ORF">M6D93_00550</name>
</gene>
<dbReference type="InterPro" id="IPR020946">
    <property type="entry name" value="Flavin_mOase-like"/>
</dbReference>
<dbReference type="InterPro" id="IPR036188">
    <property type="entry name" value="FAD/NAD-bd_sf"/>
</dbReference>
<evidence type="ECO:0000256" key="1">
    <source>
        <dbReference type="ARBA" id="ARBA00010139"/>
    </source>
</evidence>
<accession>A0ABY4QYB5</accession>
<dbReference type="EMBL" id="CP097332">
    <property type="protein sequence ID" value="UQX88510.1"/>
    <property type="molecule type" value="Genomic_DNA"/>
</dbReference>
<dbReference type="RefSeq" id="WP_249772080.1">
    <property type="nucleotide sequence ID" value="NZ_CP097332.1"/>
</dbReference>